<name>A0ABY5NLE8_9MICO</name>
<dbReference type="Proteomes" id="UP001054811">
    <property type="component" value="Chromosome"/>
</dbReference>
<sequence length="103" mass="11298">MRERILDPELFACPHKSTRSAETEVRAQAHGAQARHRARQQISAALELRLQKALVEGRVVCDEGTPVQQGREVGGDVIERWGGEDFRSADAVDVPAARGRVLG</sequence>
<evidence type="ECO:0000313" key="1">
    <source>
        <dbReference type="EMBL" id="UUT36003.1"/>
    </source>
</evidence>
<organism evidence="1 2">
    <name type="scientific">Microbacterium elymi</name>
    <dbReference type="NCBI Taxonomy" id="2909587"/>
    <lineage>
        <taxon>Bacteria</taxon>
        <taxon>Bacillati</taxon>
        <taxon>Actinomycetota</taxon>
        <taxon>Actinomycetes</taxon>
        <taxon>Micrococcales</taxon>
        <taxon>Microbacteriaceae</taxon>
        <taxon>Microbacterium</taxon>
    </lineage>
</organism>
<evidence type="ECO:0000313" key="2">
    <source>
        <dbReference type="Proteomes" id="UP001054811"/>
    </source>
</evidence>
<reference evidence="1" key="1">
    <citation type="submission" date="2022-01" db="EMBL/GenBank/DDBJ databases">
        <title>Microbacterium eymi and Microbacterium rhizovicinus sp. nov., isolated from the rhizospheric soil of Elymus tsukushiensis, a plant native to the Dokdo Islands, Republic of Korea.</title>
        <authorList>
            <person name="Hwang Y.J."/>
        </authorList>
    </citation>
    <scope>NUCLEOTIDE SEQUENCE</scope>
    <source>
        <strain evidence="1">KUDC0405</strain>
    </source>
</reference>
<protein>
    <submittedName>
        <fullName evidence="1">Uncharacterized protein</fullName>
    </submittedName>
</protein>
<accession>A0ABY5NLE8</accession>
<gene>
    <name evidence="1" type="ORF">L2X98_23125</name>
</gene>
<keyword evidence="2" id="KW-1185">Reference proteome</keyword>
<dbReference type="EMBL" id="CP091139">
    <property type="protein sequence ID" value="UUT36003.1"/>
    <property type="molecule type" value="Genomic_DNA"/>
</dbReference>
<proteinExistence type="predicted"/>